<feature type="transmembrane region" description="Helical" evidence="7">
    <location>
        <begin position="199"/>
        <end position="220"/>
    </location>
</feature>
<keyword evidence="3 7" id="KW-0812">Transmembrane</keyword>
<evidence type="ECO:0000256" key="3">
    <source>
        <dbReference type="ARBA" id="ARBA00022692"/>
    </source>
</evidence>
<dbReference type="PANTHER" id="PTHR42852:SF13">
    <property type="entry name" value="PROTEIN DIPZ"/>
    <property type="match status" value="1"/>
</dbReference>
<dbReference type="InterPro" id="IPR036249">
    <property type="entry name" value="Thioredoxin-like_sf"/>
</dbReference>
<dbReference type="EMBL" id="CP003789">
    <property type="protein sequence ID" value="AGA65217.1"/>
    <property type="molecule type" value="Genomic_DNA"/>
</dbReference>
<dbReference type="SUPFAM" id="SSF52833">
    <property type="entry name" value="Thioredoxin-like"/>
    <property type="match status" value="1"/>
</dbReference>
<evidence type="ECO:0000256" key="1">
    <source>
        <dbReference type="ARBA" id="ARBA00004651"/>
    </source>
</evidence>
<dbReference type="InterPro" id="IPR050553">
    <property type="entry name" value="Thioredoxin_ResA/DsbE_sf"/>
</dbReference>
<comment type="subcellular location">
    <subcellularLocation>
        <location evidence="1">Cell membrane</location>
        <topology evidence="1">Multi-pass membrane protein</topology>
    </subcellularLocation>
</comment>
<dbReference type="Proteomes" id="UP000010799">
    <property type="component" value="Chromosome"/>
</dbReference>
<dbReference type="PROSITE" id="PS51352">
    <property type="entry name" value="THIOREDOXIN_2"/>
    <property type="match status" value="1"/>
</dbReference>
<evidence type="ECO:0000259" key="8">
    <source>
        <dbReference type="PROSITE" id="PS51352"/>
    </source>
</evidence>
<dbReference type="HOGENOM" id="CLU_033708_0_0_5"/>
<dbReference type="Pfam" id="PF08534">
    <property type="entry name" value="Redoxin"/>
    <property type="match status" value="1"/>
</dbReference>
<protein>
    <submittedName>
        <fullName evidence="9">DipZ protein</fullName>
    </submittedName>
</protein>
<dbReference type="Gene3D" id="3.40.30.10">
    <property type="entry name" value="Glutaredoxin"/>
    <property type="match status" value="1"/>
</dbReference>
<dbReference type="Pfam" id="PF17991">
    <property type="entry name" value="Thioredoxin_10"/>
    <property type="match status" value="1"/>
</dbReference>
<dbReference type="InterPro" id="IPR003834">
    <property type="entry name" value="Cyt_c_assmbl_TM_dom"/>
</dbReference>
<dbReference type="GO" id="GO:0016491">
    <property type="term" value="F:oxidoreductase activity"/>
    <property type="evidence" value="ECO:0007669"/>
    <property type="project" value="InterPro"/>
</dbReference>
<dbReference type="eggNOG" id="COG0526">
    <property type="taxonomic scope" value="Bacteria"/>
</dbReference>
<evidence type="ECO:0000313" key="9">
    <source>
        <dbReference type="EMBL" id="AGA65217.1"/>
    </source>
</evidence>
<dbReference type="eggNOG" id="COG0785">
    <property type="taxonomic scope" value="Bacteria"/>
</dbReference>
<dbReference type="PATRIC" id="fig|1215343.11.peg.1264"/>
<dbReference type="InterPro" id="IPR013740">
    <property type="entry name" value="Redoxin"/>
</dbReference>
<evidence type="ECO:0000256" key="4">
    <source>
        <dbReference type="ARBA" id="ARBA00022748"/>
    </source>
</evidence>
<evidence type="ECO:0000256" key="2">
    <source>
        <dbReference type="ARBA" id="ARBA00022475"/>
    </source>
</evidence>
<reference evidence="9 10" key="1">
    <citation type="journal article" date="2012" name="Stand. Genomic Sci.">
        <title>Complete genome sequence of Liberibacter crescens BT-1.</title>
        <authorList>
            <person name="Leonard M.T."/>
            <person name="Fagen J.R."/>
            <person name="Davis-Richardson A.G."/>
            <person name="Davis M.J."/>
            <person name="Triplett E.W."/>
        </authorList>
    </citation>
    <scope>NUCLEOTIDE SEQUENCE [LARGE SCALE GENOMIC DNA]</scope>
    <source>
        <strain evidence="9 10">BT-1</strain>
    </source>
</reference>
<dbReference type="GO" id="GO:0017004">
    <property type="term" value="P:cytochrome complex assembly"/>
    <property type="evidence" value="ECO:0007669"/>
    <property type="project" value="UniProtKB-KW"/>
</dbReference>
<dbReference type="InterPro" id="IPR013766">
    <property type="entry name" value="Thioredoxin_domain"/>
</dbReference>
<dbReference type="STRING" id="1215343.B488_12250"/>
<keyword evidence="5 7" id="KW-1133">Transmembrane helix</keyword>
<dbReference type="CDD" id="cd03012">
    <property type="entry name" value="TlpA_like_DipZ_like"/>
    <property type="match status" value="1"/>
</dbReference>
<dbReference type="Pfam" id="PF02683">
    <property type="entry name" value="DsbD_TM"/>
    <property type="match status" value="1"/>
</dbReference>
<feature type="transmembrane region" description="Helical" evidence="7">
    <location>
        <begin position="6"/>
        <end position="30"/>
    </location>
</feature>
<evidence type="ECO:0000256" key="5">
    <source>
        <dbReference type="ARBA" id="ARBA00022989"/>
    </source>
</evidence>
<dbReference type="KEGG" id="lcc:B488_12250"/>
<dbReference type="RefSeq" id="WP_015273642.1">
    <property type="nucleotide sequence ID" value="NC_019907.1"/>
</dbReference>
<evidence type="ECO:0000313" key="10">
    <source>
        <dbReference type="Proteomes" id="UP000010799"/>
    </source>
</evidence>
<dbReference type="GO" id="GO:0005886">
    <property type="term" value="C:plasma membrane"/>
    <property type="evidence" value="ECO:0007669"/>
    <property type="project" value="UniProtKB-SubCell"/>
</dbReference>
<feature type="transmembrane region" description="Helical" evidence="7">
    <location>
        <begin position="155"/>
        <end position="178"/>
    </location>
</feature>
<feature type="transmembrane region" description="Helical" evidence="7">
    <location>
        <begin position="119"/>
        <end position="149"/>
    </location>
</feature>
<feature type="transmembrane region" description="Helical" evidence="7">
    <location>
        <begin position="72"/>
        <end position="89"/>
    </location>
</feature>
<gene>
    <name evidence="9" type="ordered locus">B488_12250</name>
</gene>
<dbReference type="PANTHER" id="PTHR42852">
    <property type="entry name" value="THIOL:DISULFIDE INTERCHANGE PROTEIN DSBE"/>
    <property type="match status" value="1"/>
</dbReference>
<name>L0EW81_LIBCB</name>
<sequence>MNFFEIWLSFLEGLALIFSACILPMLPIVLSTSVEGGRKRPFGIILGFIMAFSSFAFLSRTLVMALGFNLNIIRYSSFVLLALCGFVLLSSTMSDTFSVYTQRFSNVGHRLFRNANDGFFSGILIGLLIGVVWTPCAGPILSAALVQIIQQKYDFNAILMVTSFVVGVSFPMLLISLIGKSMMEKFGFLIKHTESVRKVFGVIILLSIGFMVLEGDAQFFSVSNDSSSTMIEKSFGSKVSGLQGTLETPYPAPKFIGLITWLNSKPLTIEELKNKVILIDFWTYSCINCIRTLPYIKRWYRDYREKGLIIIGIHAPEFEFEKNVANVNNAIIRYHIEYPVALDNNLDTWTSFKNLYWPAHYLIDQKGRVVYKHFGEGSYLETENNIRYLLGFEKKIDVIEDKAAISRNQSPETYLGYKRSKNFFSVENMKHDATQIYTAPKFIPSNHWALSGAWTVGSEHVTSEAAGAALQYNFISGKVFLVLGTKGGKPIRARLTLNREPLGQAAGSDVVNGVLDVEQYKLYELISQSKVKNGLLKIEADSPGLEAYAFTFGK</sequence>
<keyword evidence="4" id="KW-0201">Cytochrome c-type biogenesis</keyword>
<feature type="transmembrane region" description="Helical" evidence="7">
    <location>
        <begin position="42"/>
        <end position="66"/>
    </location>
</feature>
<feature type="domain" description="Thioredoxin" evidence="8">
    <location>
        <begin position="246"/>
        <end position="391"/>
    </location>
</feature>
<keyword evidence="10" id="KW-1185">Reference proteome</keyword>
<keyword evidence="6 7" id="KW-0472">Membrane</keyword>
<accession>L0EW81</accession>
<dbReference type="AlphaFoldDB" id="L0EW81"/>
<dbReference type="InterPro" id="IPR041017">
    <property type="entry name" value="Thioredoxin_10"/>
</dbReference>
<evidence type="ECO:0000256" key="7">
    <source>
        <dbReference type="SAM" id="Phobius"/>
    </source>
</evidence>
<dbReference type="Gene3D" id="2.60.120.260">
    <property type="entry name" value="Galactose-binding domain-like"/>
    <property type="match status" value="1"/>
</dbReference>
<organism evidence="9 10">
    <name type="scientific">Liberibacter crescens (strain BT-1)</name>
    <dbReference type="NCBI Taxonomy" id="1215343"/>
    <lineage>
        <taxon>Bacteria</taxon>
        <taxon>Pseudomonadati</taxon>
        <taxon>Pseudomonadota</taxon>
        <taxon>Alphaproteobacteria</taxon>
        <taxon>Hyphomicrobiales</taxon>
        <taxon>Rhizobiaceae</taxon>
        <taxon>Liberibacter</taxon>
    </lineage>
</organism>
<evidence type="ECO:0000256" key="6">
    <source>
        <dbReference type="ARBA" id="ARBA00023136"/>
    </source>
</evidence>
<proteinExistence type="predicted"/>
<keyword evidence="2" id="KW-1003">Cell membrane</keyword>